<reference evidence="1" key="1">
    <citation type="journal article" date="2020" name="Stud. Mycol.">
        <title>101 Dothideomycetes genomes: a test case for predicting lifestyles and emergence of pathogens.</title>
        <authorList>
            <person name="Haridas S."/>
            <person name="Albert R."/>
            <person name="Binder M."/>
            <person name="Bloem J."/>
            <person name="Labutti K."/>
            <person name="Salamov A."/>
            <person name="Andreopoulos B."/>
            <person name="Baker S."/>
            <person name="Barry K."/>
            <person name="Bills G."/>
            <person name="Bluhm B."/>
            <person name="Cannon C."/>
            <person name="Castanera R."/>
            <person name="Culley D."/>
            <person name="Daum C."/>
            <person name="Ezra D."/>
            <person name="Gonzalez J."/>
            <person name="Henrissat B."/>
            <person name="Kuo A."/>
            <person name="Liang C."/>
            <person name="Lipzen A."/>
            <person name="Lutzoni F."/>
            <person name="Magnuson J."/>
            <person name="Mondo S."/>
            <person name="Nolan M."/>
            <person name="Ohm R."/>
            <person name="Pangilinan J."/>
            <person name="Park H.-J."/>
            <person name="Ramirez L."/>
            <person name="Alfaro M."/>
            <person name="Sun H."/>
            <person name="Tritt A."/>
            <person name="Yoshinaga Y."/>
            <person name="Zwiers L.-H."/>
            <person name="Turgeon B."/>
            <person name="Goodwin S."/>
            <person name="Spatafora J."/>
            <person name="Crous P."/>
            <person name="Grigoriev I."/>
        </authorList>
    </citation>
    <scope>NUCLEOTIDE SEQUENCE</scope>
    <source>
        <strain evidence="1">CBS 133067</strain>
    </source>
</reference>
<gene>
    <name evidence="1" type="ORF">NA57DRAFT_61966</name>
</gene>
<evidence type="ECO:0000313" key="2">
    <source>
        <dbReference type="Proteomes" id="UP000799772"/>
    </source>
</evidence>
<dbReference type="Proteomes" id="UP000799772">
    <property type="component" value="Unassembled WGS sequence"/>
</dbReference>
<protein>
    <submittedName>
        <fullName evidence="1">Uncharacterized protein</fullName>
    </submittedName>
</protein>
<dbReference type="AlphaFoldDB" id="A0A9P4M4S5"/>
<proteinExistence type="predicted"/>
<sequence length="169" mass="18277">MGVLVISHPVLYAYMSSMLLYELLFTGHAMHANSVLQYAVATIPSLDRLVFQLSPQAPAPCRPTGTPKNASCGLSGRSNSATARVYSHPTPDTTYADPTLPGTDSEREISRCEMLISRMSHLAGDTEVAESELRWIYGGARLPGTGESFVGRIPTTVSLAVRDHNERLA</sequence>
<dbReference type="EMBL" id="ML978140">
    <property type="protein sequence ID" value="KAF2093114.1"/>
    <property type="molecule type" value="Genomic_DNA"/>
</dbReference>
<keyword evidence="2" id="KW-1185">Reference proteome</keyword>
<name>A0A9P4M4S5_9PEZI</name>
<accession>A0A9P4M4S5</accession>
<organism evidence="1 2">
    <name type="scientific">Rhizodiscina lignyota</name>
    <dbReference type="NCBI Taxonomy" id="1504668"/>
    <lineage>
        <taxon>Eukaryota</taxon>
        <taxon>Fungi</taxon>
        <taxon>Dikarya</taxon>
        <taxon>Ascomycota</taxon>
        <taxon>Pezizomycotina</taxon>
        <taxon>Dothideomycetes</taxon>
        <taxon>Pleosporomycetidae</taxon>
        <taxon>Aulographales</taxon>
        <taxon>Rhizodiscinaceae</taxon>
        <taxon>Rhizodiscina</taxon>
    </lineage>
</organism>
<evidence type="ECO:0000313" key="1">
    <source>
        <dbReference type="EMBL" id="KAF2093114.1"/>
    </source>
</evidence>
<comment type="caution">
    <text evidence="1">The sequence shown here is derived from an EMBL/GenBank/DDBJ whole genome shotgun (WGS) entry which is preliminary data.</text>
</comment>